<dbReference type="KEGG" id="plw:D5F53_13085"/>
<dbReference type="EMBL" id="CP032412">
    <property type="protein sequence ID" value="AYB44172.1"/>
    <property type="molecule type" value="Genomic_DNA"/>
</dbReference>
<protein>
    <submittedName>
        <fullName evidence="2">Oxalate:formate antiporter</fullName>
    </submittedName>
</protein>
<dbReference type="Gene3D" id="3.30.460.10">
    <property type="entry name" value="Beta Polymerase, domain 2"/>
    <property type="match status" value="1"/>
</dbReference>
<organism evidence="2 3">
    <name type="scientific">Paenibacillus lautus</name>
    <name type="common">Bacillus lautus</name>
    <dbReference type="NCBI Taxonomy" id="1401"/>
    <lineage>
        <taxon>Bacteria</taxon>
        <taxon>Bacillati</taxon>
        <taxon>Bacillota</taxon>
        <taxon>Bacilli</taxon>
        <taxon>Bacillales</taxon>
        <taxon>Paenibacillaceae</taxon>
        <taxon>Paenibacillus</taxon>
    </lineage>
</organism>
<reference evidence="2 3" key="1">
    <citation type="submission" date="2018-09" db="EMBL/GenBank/DDBJ databases">
        <title>Genome Sequence of Paenibacillus lautus Strain E7593-69, Azo Dye-Degrading Bacteria, Isolated from Commercial Tattoo Inks.</title>
        <authorList>
            <person name="Nho S.W."/>
            <person name="Kim S.-J."/>
            <person name="Kweon O."/>
            <person name="Cerniglia C.E."/>
        </authorList>
    </citation>
    <scope>NUCLEOTIDE SEQUENCE [LARGE SCALE GENOMIC DNA]</scope>
    <source>
        <strain evidence="2 3">E7593-69</strain>
    </source>
</reference>
<dbReference type="Gene3D" id="1.20.120.330">
    <property type="entry name" value="Nucleotidyltransferases domain 2"/>
    <property type="match status" value="1"/>
</dbReference>
<dbReference type="InterPro" id="IPR002934">
    <property type="entry name" value="Polymerase_NTP_transf_dom"/>
</dbReference>
<dbReference type="SUPFAM" id="SSF81301">
    <property type="entry name" value="Nucleotidyltransferase"/>
    <property type="match status" value="1"/>
</dbReference>
<dbReference type="Proteomes" id="UP000266552">
    <property type="component" value="Chromosome"/>
</dbReference>
<accession>A0A385TNK2</accession>
<proteinExistence type="predicted"/>
<keyword evidence="3" id="KW-1185">Reference proteome</keyword>
<sequence length="262" mass="30218">MRLPVHERFIEQAVAYFRQDSRFAGLLAGGSMVYGAMDEYSDLDLIVVYRNEFRSEIMEQRLHIAEELGNLLSAFTGEHVGEPRLVICLYGPDPLHVDLKFVQPQELESRIEDPRILWERGSDITTILNQTTMSFPNPDPQWIEDRFWVWVHYGATKLGRGELFEVIDLLTYMRSAVLGPLVLMRNGQQPRGVRKLEKHGIRELEELKGTISLHNLDSCYQALKNTIALYQSLRQVSEIVTKTEAERISIEFLDHVYSAKLP</sequence>
<name>A0A385TNK2_PAELA</name>
<evidence type="ECO:0000259" key="1">
    <source>
        <dbReference type="Pfam" id="PF01909"/>
    </source>
</evidence>
<dbReference type="Pfam" id="PF01909">
    <property type="entry name" value="NTP_transf_2"/>
    <property type="match status" value="1"/>
</dbReference>
<evidence type="ECO:0000313" key="2">
    <source>
        <dbReference type="EMBL" id="AYB44172.1"/>
    </source>
</evidence>
<dbReference type="InterPro" id="IPR043519">
    <property type="entry name" value="NT_sf"/>
</dbReference>
<dbReference type="RefSeq" id="WP_119848074.1">
    <property type="nucleotide sequence ID" value="NZ_CP032412.1"/>
</dbReference>
<dbReference type="GO" id="GO:0016779">
    <property type="term" value="F:nucleotidyltransferase activity"/>
    <property type="evidence" value="ECO:0007669"/>
    <property type="project" value="InterPro"/>
</dbReference>
<evidence type="ECO:0000313" key="3">
    <source>
        <dbReference type="Proteomes" id="UP000266552"/>
    </source>
</evidence>
<feature type="domain" description="Polymerase nucleotidyl transferase" evidence="1">
    <location>
        <begin position="15"/>
        <end position="65"/>
    </location>
</feature>
<dbReference type="AlphaFoldDB" id="A0A385TNK2"/>
<gene>
    <name evidence="2" type="ORF">D5F53_13085</name>
</gene>